<feature type="domain" description="DUF6699" evidence="2">
    <location>
        <begin position="76"/>
        <end position="238"/>
    </location>
</feature>
<dbReference type="EMBL" id="JH711582">
    <property type="protein sequence ID" value="EIW78445.1"/>
    <property type="molecule type" value="Genomic_DNA"/>
</dbReference>
<evidence type="ECO:0000256" key="1">
    <source>
        <dbReference type="SAM" id="MobiDB-lite"/>
    </source>
</evidence>
<dbReference type="OrthoDB" id="3241567at2759"/>
<reference evidence="4" key="1">
    <citation type="journal article" date="2012" name="Science">
        <title>The Paleozoic origin of enzymatic lignin decomposition reconstructed from 31 fungal genomes.</title>
        <authorList>
            <person name="Floudas D."/>
            <person name="Binder M."/>
            <person name="Riley R."/>
            <person name="Barry K."/>
            <person name="Blanchette R.A."/>
            <person name="Henrissat B."/>
            <person name="Martinez A.T."/>
            <person name="Otillar R."/>
            <person name="Spatafora J.W."/>
            <person name="Yadav J.S."/>
            <person name="Aerts A."/>
            <person name="Benoit I."/>
            <person name="Boyd A."/>
            <person name="Carlson A."/>
            <person name="Copeland A."/>
            <person name="Coutinho P.M."/>
            <person name="de Vries R.P."/>
            <person name="Ferreira P."/>
            <person name="Findley K."/>
            <person name="Foster B."/>
            <person name="Gaskell J."/>
            <person name="Glotzer D."/>
            <person name="Gorecki P."/>
            <person name="Heitman J."/>
            <person name="Hesse C."/>
            <person name="Hori C."/>
            <person name="Igarashi K."/>
            <person name="Jurgens J.A."/>
            <person name="Kallen N."/>
            <person name="Kersten P."/>
            <person name="Kohler A."/>
            <person name="Kuees U."/>
            <person name="Kumar T.K.A."/>
            <person name="Kuo A."/>
            <person name="LaButti K."/>
            <person name="Larrondo L.F."/>
            <person name="Lindquist E."/>
            <person name="Ling A."/>
            <person name="Lombard V."/>
            <person name="Lucas S."/>
            <person name="Lundell T."/>
            <person name="Martin R."/>
            <person name="McLaughlin D.J."/>
            <person name="Morgenstern I."/>
            <person name="Morin E."/>
            <person name="Murat C."/>
            <person name="Nagy L.G."/>
            <person name="Nolan M."/>
            <person name="Ohm R.A."/>
            <person name="Patyshakuliyeva A."/>
            <person name="Rokas A."/>
            <person name="Ruiz-Duenas F.J."/>
            <person name="Sabat G."/>
            <person name="Salamov A."/>
            <person name="Samejima M."/>
            <person name="Schmutz J."/>
            <person name="Slot J.C."/>
            <person name="St John F."/>
            <person name="Stenlid J."/>
            <person name="Sun H."/>
            <person name="Sun S."/>
            <person name="Syed K."/>
            <person name="Tsang A."/>
            <person name="Wiebenga A."/>
            <person name="Young D."/>
            <person name="Pisabarro A."/>
            <person name="Eastwood D.C."/>
            <person name="Martin F."/>
            <person name="Cullen D."/>
            <person name="Grigoriev I.V."/>
            <person name="Hibbett D.S."/>
        </authorList>
    </citation>
    <scope>NUCLEOTIDE SEQUENCE [LARGE SCALE GENOMIC DNA]</scope>
    <source>
        <strain evidence="4">RWD-64-598 SS2</strain>
    </source>
</reference>
<dbReference type="AlphaFoldDB" id="A0A5M3MIH1"/>
<comment type="caution">
    <text evidence="3">The sequence shown here is derived from an EMBL/GenBank/DDBJ whole genome shotgun (WGS) entry which is preliminary data.</text>
</comment>
<gene>
    <name evidence="3" type="ORF">CONPUDRAFT_145673</name>
</gene>
<evidence type="ECO:0000259" key="2">
    <source>
        <dbReference type="Pfam" id="PF20415"/>
    </source>
</evidence>
<dbReference type="InterPro" id="IPR046522">
    <property type="entry name" value="DUF6699"/>
</dbReference>
<accession>A0A5M3MIH1</accession>
<proteinExistence type="predicted"/>
<evidence type="ECO:0000313" key="4">
    <source>
        <dbReference type="Proteomes" id="UP000053558"/>
    </source>
</evidence>
<dbReference type="GeneID" id="19202093"/>
<evidence type="ECO:0000313" key="3">
    <source>
        <dbReference type="EMBL" id="EIW78445.1"/>
    </source>
</evidence>
<feature type="region of interest" description="Disordered" evidence="1">
    <location>
        <begin position="1"/>
        <end position="53"/>
    </location>
</feature>
<organism evidence="3 4">
    <name type="scientific">Coniophora puteana (strain RWD-64-598)</name>
    <name type="common">Brown rot fungus</name>
    <dbReference type="NCBI Taxonomy" id="741705"/>
    <lineage>
        <taxon>Eukaryota</taxon>
        <taxon>Fungi</taxon>
        <taxon>Dikarya</taxon>
        <taxon>Basidiomycota</taxon>
        <taxon>Agaricomycotina</taxon>
        <taxon>Agaricomycetes</taxon>
        <taxon>Agaricomycetidae</taxon>
        <taxon>Boletales</taxon>
        <taxon>Coniophorineae</taxon>
        <taxon>Coniophoraceae</taxon>
        <taxon>Coniophora</taxon>
    </lineage>
</organism>
<dbReference type="Pfam" id="PF20415">
    <property type="entry name" value="DUF6699"/>
    <property type="match status" value="1"/>
</dbReference>
<name>A0A5M3MIH1_CONPW</name>
<sequence>MSTTLKSCLKPTPPVHRPSSAASNSSSTSVASAASSWGTVETDAPTTPKHNHTQATEIKICPLISHNPLNPALPCLQWDTRQDFAATAKRMTPKGLILPLADAELDEPFTHPPAYAARIIIARLGSSSSRSVGALLGAGVAPLTVTKPKDGQAITARDVLGAVQAFLRVSVSAKQYKMACERIAQGQRTREGKCVGEESVTRAFRQRCSEIAPIRDVEQAKGVRRVDLLGDAVRWAGAWADCQRDEETKEWRWELRVAVAPKP</sequence>
<protein>
    <recommendedName>
        <fullName evidence="2">DUF6699 domain-containing protein</fullName>
    </recommendedName>
</protein>
<dbReference type="KEGG" id="cput:CONPUDRAFT_145673"/>
<keyword evidence="4" id="KW-1185">Reference proteome</keyword>
<feature type="compositionally biased region" description="Low complexity" evidence="1">
    <location>
        <begin position="19"/>
        <end position="36"/>
    </location>
</feature>
<dbReference type="Proteomes" id="UP000053558">
    <property type="component" value="Unassembled WGS sequence"/>
</dbReference>
<dbReference type="RefSeq" id="XP_007771479.1">
    <property type="nucleotide sequence ID" value="XM_007773289.1"/>
</dbReference>